<dbReference type="PANTHER" id="PTHR42970">
    <property type="entry name" value="PECTATE LYASE C-RELATED"/>
    <property type="match status" value="1"/>
</dbReference>
<evidence type="ECO:0000256" key="3">
    <source>
        <dbReference type="SAM" id="MobiDB-lite"/>
    </source>
</evidence>
<accession>A0A0C2A319</accession>
<dbReference type="InterPro" id="IPR011050">
    <property type="entry name" value="Pectin_lyase_fold/virulence"/>
</dbReference>
<dbReference type="PROSITE" id="PS51257">
    <property type="entry name" value="PROKAR_LIPOPROTEIN"/>
    <property type="match status" value="1"/>
</dbReference>
<reference evidence="4 5" key="1">
    <citation type="submission" date="2014-12" db="EMBL/GenBank/DDBJ databases">
        <title>Genome assembly of Enhygromyxa salina DSM 15201.</title>
        <authorList>
            <person name="Sharma G."/>
            <person name="Subramanian S."/>
        </authorList>
    </citation>
    <scope>NUCLEOTIDE SEQUENCE [LARGE SCALE GENOMIC DNA]</scope>
    <source>
        <strain evidence="4 5">DSM 15201</strain>
    </source>
</reference>
<sequence length="536" mass="57475">MPRQSWIFVCSLSFAAACSSESDNPITDTVGDTQSASTGTSDTTSDDSGSDDSTGSTDTTDTTDTDTDTDTDTTDTGDACETGPLVLSKLKAFPTAYGAGSIASGGRGGAVIHVTNLDDDGPGSFRAALNQAGPRTVVFDVSGRIDLASRIELIDVHSDLTIAGETAPEGGITISGSTLLFSGGYNLPTLPTNNLIIRHTRFRNGSYTGEPDVFDHNAIISGGTERFIFDHLSFSFNDDQAISMAPFFAPLLDGTIQTSIFSENATGIILGVTAPFEIDRLSTLNNLFVHQSHRTPNISGDGRFDVINNVAFNWGARLTTVKNGAPGVNYIGNHLIVGEDTSNAEANNKVQLGGDGFDPVIYTANNYHSAKYPVPELDDRGIWSDFFTSDPVEDMYFTTTQLPLLAETFVQTAEAAKDAVLDDVGANAFISDDGVPGRYLDSYDTERINDVIDGVSRSPANTSWTQPVLPLNARPDGYYVTLPDIPEFFVQDHAISSNADIIPVYEFGDCEIHNDAGYTAFEMYLFYAAGDWDRLL</sequence>
<comment type="caution">
    <text evidence="4">The sequence shown here is derived from an EMBL/GenBank/DDBJ whole genome shotgun (WGS) entry which is preliminary data.</text>
</comment>
<feature type="region of interest" description="Disordered" evidence="3">
    <location>
        <begin position="19"/>
        <end position="81"/>
    </location>
</feature>
<keyword evidence="2" id="KW-0325">Glycoprotein</keyword>
<evidence type="ECO:0000313" key="5">
    <source>
        <dbReference type="Proteomes" id="UP000031599"/>
    </source>
</evidence>
<feature type="compositionally biased region" description="Polar residues" evidence="3">
    <location>
        <begin position="19"/>
        <end position="36"/>
    </location>
</feature>
<dbReference type="InterPro" id="IPR052063">
    <property type="entry name" value="Polysaccharide_Lyase_1"/>
</dbReference>
<gene>
    <name evidence="4" type="ORF">DB30_02796</name>
</gene>
<dbReference type="GO" id="GO:0016829">
    <property type="term" value="F:lyase activity"/>
    <property type="evidence" value="ECO:0007669"/>
    <property type="project" value="UniProtKB-KW"/>
</dbReference>
<dbReference type="EMBL" id="JMCC02000020">
    <property type="protein sequence ID" value="KIG17763.1"/>
    <property type="molecule type" value="Genomic_DNA"/>
</dbReference>
<dbReference type="PANTHER" id="PTHR42970:SF1">
    <property type="entry name" value="PECTATE LYASE C-RELATED"/>
    <property type="match status" value="1"/>
</dbReference>
<dbReference type="GO" id="GO:0046872">
    <property type="term" value="F:metal ion binding"/>
    <property type="evidence" value="ECO:0007669"/>
    <property type="project" value="UniProtKB-KW"/>
</dbReference>
<dbReference type="InterPro" id="IPR012334">
    <property type="entry name" value="Pectin_lyas_fold"/>
</dbReference>
<evidence type="ECO:0000313" key="4">
    <source>
        <dbReference type="EMBL" id="KIG17763.1"/>
    </source>
</evidence>
<evidence type="ECO:0000256" key="1">
    <source>
        <dbReference type="ARBA" id="ARBA00022723"/>
    </source>
</evidence>
<keyword evidence="4" id="KW-0456">Lyase</keyword>
<dbReference type="SUPFAM" id="SSF51126">
    <property type="entry name" value="Pectin lyase-like"/>
    <property type="match status" value="1"/>
</dbReference>
<dbReference type="Gene3D" id="2.160.20.10">
    <property type="entry name" value="Single-stranded right-handed beta-helix, Pectin lyase-like"/>
    <property type="match status" value="1"/>
</dbReference>
<evidence type="ECO:0000256" key="2">
    <source>
        <dbReference type="ARBA" id="ARBA00023180"/>
    </source>
</evidence>
<dbReference type="Proteomes" id="UP000031599">
    <property type="component" value="Unassembled WGS sequence"/>
</dbReference>
<proteinExistence type="predicted"/>
<feature type="compositionally biased region" description="Acidic residues" evidence="3">
    <location>
        <begin position="61"/>
        <end position="75"/>
    </location>
</feature>
<feature type="compositionally biased region" description="Low complexity" evidence="3">
    <location>
        <begin position="51"/>
        <end position="60"/>
    </location>
</feature>
<protein>
    <submittedName>
        <fullName evidence="4">Pectate lyase</fullName>
    </submittedName>
</protein>
<dbReference type="AlphaFoldDB" id="A0A0C2A319"/>
<name>A0A0C2A319_9BACT</name>
<organism evidence="4 5">
    <name type="scientific">Enhygromyxa salina</name>
    <dbReference type="NCBI Taxonomy" id="215803"/>
    <lineage>
        <taxon>Bacteria</taxon>
        <taxon>Pseudomonadati</taxon>
        <taxon>Myxococcota</taxon>
        <taxon>Polyangia</taxon>
        <taxon>Nannocystales</taxon>
        <taxon>Nannocystaceae</taxon>
        <taxon>Enhygromyxa</taxon>
    </lineage>
</organism>
<keyword evidence="1" id="KW-0479">Metal-binding</keyword>
<dbReference type="RefSeq" id="WP_146658351.1">
    <property type="nucleotide sequence ID" value="NZ_JMCC02000020.1"/>
</dbReference>